<dbReference type="AlphaFoldDB" id="A0A3P7V9R3"/>
<sequence>MLCEIAMGTCPGAANFRTNDAGRIIVQCLSLCSSVTSSSFPLIPRRIIGGSELDEIDVYCSFGLQEAAEVRSIEDENAELFIQQSLTDDFDETDGRLPVLQRLALMRQRVSVDLDA</sequence>
<keyword evidence="2" id="KW-1185">Reference proteome</keyword>
<dbReference type="EMBL" id="UZAE01007609">
    <property type="protein sequence ID" value="VDO02472.1"/>
    <property type="molecule type" value="Genomic_DNA"/>
</dbReference>
<proteinExistence type="predicted"/>
<evidence type="ECO:0000313" key="1">
    <source>
        <dbReference type="EMBL" id="VDO02472.1"/>
    </source>
</evidence>
<gene>
    <name evidence="1" type="ORF">HNAJ_LOCUS6612</name>
</gene>
<dbReference type="Proteomes" id="UP000278807">
    <property type="component" value="Unassembled WGS sequence"/>
</dbReference>
<reference evidence="1 2" key="1">
    <citation type="submission" date="2018-11" db="EMBL/GenBank/DDBJ databases">
        <authorList>
            <consortium name="Pathogen Informatics"/>
        </authorList>
    </citation>
    <scope>NUCLEOTIDE SEQUENCE [LARGE SCALE GENOMIC DNA]</scope>
</reference>
<name>A0A3P7V9R3_RODNA</name>
<organism evidence="1 2">
    <name type="scientific">Rodentolepis nana</name>
    <name type="common">Dwarf tapeworm</name>
    <name type="synonym">Hymenolepis nana</name>
    <dbReference type="NCBI Taxonomy" id="102285"/>
    <lineage>
        <taxon>Eukaryota</taxon>
        <taxon>Metazoa</taxon>
        <taxon>Spiralia</taxon>
        <taxon>Lophotrochozoa</taxon>
        <taxon>Platyhelminthes</taxon>
        <taxon>Cestoda</taxon>
        <taxon>Eucestoda</taxon>
        <taxon>Cyclophyllidea</taxon>
        <taxon>Hymenolepididae</taxon>
        <taxon>Rodentolepis</taxon>
    </lineage>
</organism>
<protein>
    <submittedName>
        <fullName evidence="1">Uncharacterized protein</fullName>
    </submittedName>
</protein>
<accession>A0A3P7V9R3</accession>
<evidence type="ECO:0000313" key="2">
    <source>
        <dbReference type="Proteomes" id="UP000278807"/>
    </source>
</evidence>